<evidence type="ECO:0000256" key="1">
    <source>
        <dbReference type="ARBA" id="ARBA00009363"/>
    </source>
</evidence>
<keyword evidence="10" id="KW-1185">Reference proteome</keyword>
<dbReference type="InterPro" id="IPR018141">
    <property type="entry name" value="Nitrile_hydratase_asu"/>
</dbReference>
<evidence type="ECO:0000256" key="3">
    <source>
        <dbReference type="ARBA" id="ARBA00022723"/>
    </source>
</evidence>
<feature type="binding site" evidence="6">
    <location>
        <position position="120"/>
    </location>
    <ligand>
        <name>Fe(3+)</name>
        <dbReference type="ChEBI" id="CHEBI:29034"/>
    </ligand>
</feature>
<dbReference type="NCBIfam" id="TIGR01323">
    <property type="entry name" value="nitrile_alph"/>
    <property type="match status" value="1"/>
</dbReference>
<evidence type="ECO:0000313" key="9">
    <source>
        <dbReference type="EMBL" id="RDD62510.1"/>
    </source>
</evidence>
<organism evidence="9 10">
    <name type="scientific">Ferruginivarius sediminum</name>
    <dbReference type="NCBI Taxonomy" id="2661937"/>
    <lineage>
        <taxon>Bacteria</taxon>
        <taxon>Pseudomonadati</taxon>
        <taxon>Pseudomonadota</taxon>
        <taxon>Alphaproteobacteria</taxon>
        <taxon>Rhodospirillales</taxon>
        <taxon>Rhodospirillaceae</taxon>
        <taxon>Ferruginivarius</taxon>
    </lineage>
</organism>
<evidence type="ECO:0000313" key="10">
    <source>
        <dbReference type="Proteomes" id="UP000253941"/>
    </source>
</evidence>
<accession>A0A369TB56</accession>
<protein>
    <recommendedName>
        <fullName evidence="2">nitrile hydratase</fullName>
        <ecNumber evidence="2">4.2.1.84</ecNumber>
    </recommendedName>
</protein>
<name>A0A369TB56_9PROT</name>
<dbReference type="InterPro" id="IPR004232">
    <property type="entry name" value="CN_Hdrtase_a/SCN_Hdrlase_g"/>
</dbReference>
<dbReference type="RefSeq" id="WP_114581606.1">
    <property type="nucleotide sequence ID" value="NZ_QPMH01000005.1"/>
</dbReference>
<dbReference type="PIRSF" id="PIRSF001426">
    <property type="entry name" value="NHase_alpha"/>
    <property type="match status" value="1"/>
</dbReference>
<feature type="binding site" evidence="6">
    <location>
        <position position="115"/>
    </location>
    <ligand>
        <name>Fe(3+)</name>
        <dbReference type="ChEBI" id="CHEBI:29034"/>
    </ligand>
</feature>
<dbReference type="EC" id="4.2.1.84" evidence="2"/>
<feature type="binding site" evidence="6">
    <location>
        <position position="119"/>
    </location>
    <ligand>
        <name>Fe(3+)</name>
        <dbReference type="ChEBI" id="CHEBI:29034"/>
    </ligand>
</feature>
<evidence type="ECO:0000256" key="2">
    <source>
        <dbReference type="ARBA" id="ARBA00013079"/>
    </source>
</evidence>
<evidence type="ECO:0000259" key="8">
    <source>
        <dbReference type="Pfam" id="PF02979"/>
    </source>
</evidence>
<proteinExistence type="inferred from homology"/>
<dbReference type="GO" id="GO:0046914">
    <property type="term" value="F:transition metal ion binding"/>
    <property type="evidence" value="ECO:0007669"/>
    <property type="project" value="InterPro"/>
</dbReference>
<dbReference type="Gene3D" id="3.90.330.10">
    <property type="entry name" value="Nitrile hydratase alpha /Thiocyanate hydrolase gamma"/>
    <property type="match status" value="1"/>
</dbReference>
<comment type="similarity">
    <text evidence="1">Belongs to the nitrile hydratase subunit alpha family.</text>
</comment>
<evidence type="ECO:0000256" key="7">
    <source>
        <dbReference type="SAM" id="MobiDB-lite"/>
    </source>
</evidence>
<keyword evidence="3 6" id="KW-0479">Metal-binding</keyword>
<dbReference type="InterPro" id="IPR023900">
    <property type="entry name" value="CN_Hdrtase_asu/SCN_Hdrlase_gsu"/>
</dbReference>
<reference evidence="9 10" key="1">
    <citation type="submission" date="2018-07" db="EMBL/GenBank/DDBJ databases">
        <title>Venubactetium sediminum gen. nov., sp. nov., isolated from a marine solar saltern.</title>
        <authorList>
            <person name="Wang S."/>
        </authorList>
    </citation>
    <scope>NUCLEOTIDE SEQUENCE [LARGE SCALE GENOMIC DNA]</scope>
    <source>
        <strain evidence="9 10">WD2A32</strain>
    </source>
</reference>
<dbReference type="SUPFAM" id="SSF56209">
    <property type="entry name" value="Nitrile hydratase alpha chain"/>
    <property type="match status" value="1"/>
</dbReference>
<dbReference type="EMBL" id="QPMH01000005">
    <property type="protein sequence ID" value="RDD62510.1"/>
    <property type="molecule type" value="Genomic_DNA"/>
</dbReference>
<evidence type="ECO:0000256" key="6">
    <source>
        <dbReference type="PIRSR" id="PIRSR001426-1"/>
    </source>
</evidence>
<evidence type="ECO:0000256" key="5">
    <source>
        <dbReference type="ARBA" id="ARBA00044877"/>
    </source>
</evidence>
<feature type="domain" description="Nitrile hydratase alpha/Thiocyanate hydrolase gamma" evidence="8">
    <location>
        <begin position="25"/>
        <end position="205"/>
    </location>
</feature>
<evidence type="ECO:0000256" key="4">
    <source>
        <dbReference type="ARBA" id="ARBA00023239"/>
    </source>
</evidence>
<dbReference type="AlphaFoldDB" id="A0A369TB56"/>
<comment type="catalytic activity">
    <reaction evidence="5">
        <text>an aliphatic primary amide = an aliphatic nitrile + H2O</text>
        <dbReference type="Rhea" id="RHEA:12673"/>
        <dbReference type="ChEBI" id="CHEBI:15377"/>
        <dbReference type="ChEBI" id="CHEBI:65285"/>
        <dbReference type="ChEBI" id="CHEBI:80291"/>
        <dbReference type="EC" id="4.2.1.84"/>
    </reaction>
</comment>
<dbReference type="Proteomes" id="UP000253941">
    <property type="component" value="Unassembled WGS sequence"/>
</dbReference>
<feature type="binding site" evidence="6">
    <location>
        <position position="118"/>
    </location>
    <ligand>
        <name>Fe(3+)</name>
        <dbReference type="ChEBI" id="CHEBI:29034"/>
    </ligand>
</feature>
<dbReference type="GO" id="GO:0018822">
    <property type="term" value="F:nitrile hydratase activity"/>
    <property type="evidence" value="ECO:0007669"/>
    <property type="project" value="UniProtKB-EC"/>
</dbReference>
<dbReference type="Pfam" id="PF02979">
    <property type="entry name" value="NHase_alpha"/>
    <property type="match status" value="1"/>
</dbReference>
<keyword evidence="6" id="KW-0408">Iron</keyword>
<feature type="region of interest" description="Disordered" evidence="7">
    <location>
        <begin position="1"/>
        <end position="20"/>
    </location>
</feature>
<comment type="caution">
    <text evidence="9">The sequence shown here is derived from an EMBL/GenBank/DDBJ whole genome shotgun (WGS) entry which is preliminary data.</text>
</comment>
<gene>
    <name evidence="9" type="primary">nthA</name>
    <name evidence="9" type="ORF">DRB17_07650</name>
</gene>
<keyword evidence="4 9" id="KW-0456">Lyase</keyword>
<sequence length="211" mass="23381">MAHEHHGHDHPHPFQPDHPEPTSYYELLGMALNELLIEKGVYTAGDMRAMIEQLEAVSPETHGAKVVARAWVDPDFKAALLRDGAAAVSSLGLDPGYTELTALENTPRLHNVVVCTLCSCYPRSLLGRPPAWYKSASYRSRLVREPRKVLAEFGTTVPDDVEVRVHDSTAELRYVVVPMRPEGTEGWSEEDLATLVTRDSMIGVARAKATR</sequence>
<dbReference type="InterPro" id="IPR036648">
    <property type="entry name" value="CN_Hdrase_a/SCN_Hdrase_g_sf"/>
</dbReference>